<dbReference type="GO" id="GO:0006032">
    <property type="term" value="P:chitin catabolic process"/>
    <property type="evidence" value="ECO:0007669"/>
    <property type="project" value="UniProtKB-KW"/>
</dbReference>
<organism evidence="14">
    <name type="scientific">Culex tarsalis</name>
    <name type="common">Encephalitis mosquito</name>
    <dbReference type="NCBI Taxonomy" id="7177"/>
    <lineage>
        <taxon>Eukaryota</taxon>
        <taxon>Metazoa</taxon>
        <taxon>Ecdysozoa</taxon>
        <taxon>Arthropoda</taxon>
        <taxon>Hexapoda</taxon>
        <taxon>Insecta</taxon>
        <taxon>Pterygota</taxon>
        <taxon>Neoptera</taxon>
        <taxon>Endopterygota</taxon>
        <taxon>Diptera</taxon>
        <taxon>Nematocera</taxon>
        <taxon>Culicoidea</taxon>
        <taxon>Culicidae</taxon>
        <taxon>Culicinae</taxon>
        <taxon>Culicini</taxon>
        <taxon>Culex</taxon>
        <taxon>Culex</taxon>
    </lineage>
</organism>
<keyword evidence="10" id="KW-0326">Glycosidase</keyword>
<feature type="chain" id="PRO_5012659327" description="chitinase" evidence="12">
    <location>
        <begin position="25"/>
        <end position="421"/>
    </location>
</feature>
<keyword evidence="11" id="KW-0624">Polysaccharide degradation</keyword>
<dbReference type="GO" id="GO:0000272">
    <property type="term" value="P:polysaccharide catabolic process"/>
    <property type="evidence" value="ECO:0007669"/>
    <property type="project" value="UniProtKB-KW"/>
</dbReference>
<dbReference type="SUPFAM" id="SSF54556">
    <property type="entry name" value="Chitinase insertion domain"/>
    <property type="match status" value="1"/>
</dbReference>
<dbReference type="InterPro" id="IPR011583">
    <property type="entry name" value="Chitinase_II/V-like_cat"/>
</dbReference>
<dbReference type="InterPro" id="IPR029070">
    <property type="entry name" value="Chitinase_insertion_sf"/>
</dbReference>
<keyword evidence="4" id="KW-0147">Chitin-binding</keyword>
<sequence>MELRGGGIVLLAVGLLAVVSPVLTIGEESARRLVCHYTTWSQGRAGDASYRIEDVPGDLCTHVVYNFIGIDVDTYELQPLQREIDIVQNGFSRFGNLKKKFPHLRTSIAVGGWAHGGAKFSRMAARRARRQKFIQSVVNFLEQYEIDGLELVWLYPGNPERGGDVNDKDNFIYLVEELSRAFRKVAKNWEVTIQVPADKSRIPVGYEVDALCDAADYVNIIGYDMRGWWNNFADVHSPMEDRPHDTGSFRGINVQDGVQQWLSKGCRPNKIVLGVPMLGRTYILANAQQNSIGSPTTGPGPAGRYTHEAGYLSYFEICLKFKTPRSNWRQLWDDVGLCPYAYQGREWIGYENERSLEKKVEFVKQKQLAGIYAFSLDLDDYRGDCGGETYPLTRELYKYVSETKGEDDITDAFNRPIQDRK</sequence>
<evidence type="ECO:0000256" key="1">
    <source>
        <dbReference type="ARBA" id="ARBA00000822"/>
    </source>
</evidence>
<keyword evidence="7" id="KW-0146">Chitin degradation</keyword>
<evidence type="ECO:0000256" key="12">
    <source>
        <dbReference type="SAM" id="SignalP"/>
    </source>
</evidence>
<dbReference type="SUPFAM" id="SSF51445">
    <property type="entry name" value="(Trans)glycosidases"/>
    <property type="match status" value="1"/>
</dbReference>
<keyword evidence="5 12" id="KW-0732">Signal</keyword>
<keyword evidence="8" id="KW-1015">Disulfide bond</keyword>
<comment type="catalytic activity">
    <reaction evidence="1">
        <text>Random endo-hydrolysis of N-acetyl-beta-D-glucosaminide (1-&gt;4)-beta-linkages in chitin and chitodextrins.</text>
        <dbReference type="EC" id="3.2.1.14"/>
    </reaction>
</comment>
<dbReference type="GO" id="GO:0008061">
    <property type="term" value="F:chitin binding"/>
    <property type="evidence" value="ECO:0007669"/>
    <property type="project" value="UniProtKB-KW"/>
</dbReference>
<dbReference type="EC" id="3.2.1.14" evidence="3"/>
<evidence type="ECO:0000313" key="14">
    <source>
        <dbReference type="EMBL" id="JAV25598.1"/>
    </source>
</evidence>
<dbReference type="Gene3D" id="3.20.20.80">
    <property type="entry name" value="Glycosidases"/>
    <property type="match status" value="1"/>
</dbReference>
<dbReference type="GO" id="GO:0005576">
    <property type="term" value="C:extracellular region"/>
    <property type="evidence" value="ECO:0007669"/>
    <property type="project" value="TreeGrafter"/>
</dbReference>
<dbReference type="GO" id="GO:0008843">
    <property type="term" value="F:endochitinase activity"/>
    <property type="evidence" value="ECO:0007669"/>
    <property type="project" value="UniProtKB-EC"/>
</dbReference>
<dbReference type="PROSITE" id="PS51910">
    <property type="entry name" value="GH18_2"/>
    <property type="match status" value="1"/>
</dbReference>
<evidence type="ECO:0000256" key="7">
    <source>
        <dbReference type="ARBA" id="ARBA00023024"/>
    </source>
</evidence>
<reference evidence="14" key="1">
    <citation type="submission" date="2017-01" db="EMBL/GenBank/DDBJ databases">
        <title>A deep insight into the sialotranscriptome of adult male and female Cluex tarsalis mosquitoes.</title>
        <authorList>
            <person name="Ribeiro J.M."/>
            <person name="Moreira F."/>
            <person name="Bernard K.A."/>
            <person name="Calvo E."/>
        </authorList>
    </citation>
    <scope>NUCLEOTIDE SEQUENCE</scope>
    <source>
        <strain evidence="14">Kern County</strain>
        <tissue evidence="14">Salivary glands</tissue>
    </source>
</reference>
<accession>A0A1Q3FDP5</accession>
<evidence type="ECO:0000256" key="6">
    <source>
        <dbReference type="ARBA" id="ARBA00022801"/>
    </source>
</evidence>
<evidence type="ECO:0000256" key="4">
    <source>
        <dbReference type="ARBA" id="ARBA00022669"/>
    </source>
</evidence>
<dbReference type="Gene3D" id="3.10.50.10">
    <property type="match status" value="1"/>
</dbReference>
<keyword evidence="6" id="KW-0378">Hydrolase</keyword>
<dbReference type="PANTHER" id="PTHR11177:SF144">
    <property type="entry name" value="CHITINASE 5"/>
    <property type="match status" value="1"/>
</dbReference>
<dbReference type="PANTHER" id="PTHR11177">
    <property type="entry name" value="CHITINASE"/>
    <property type="match status" value="1"/>
</dbReference>
<evidence type="ECO:0000256" key="5">
    <source>
        <dbReference type="ARBA" id="ARBA00022729"/>
    </source>
</evidence>
<dbReference type="InterPro" id="IPR017853">
    <property type="entry name" value="GH"/>
</dbReference>
<dbReference type="InterPro" id="IPR050314">
    <property type="entry name" value="Glycosyl_Hydrlase_18"/>
</dbReference>
<evidence type="ECO:0000256" key="8">
    <source>
        <dbReference type="ARBA" id="ARBA00023157"/>
    </source>
</evidence>
<feature type="domain" description="GH18" evidence="13">
    <location>
        <begin position="31"/>
        <end position="403"/>
    </location>
</feature>
<dbReference type="AlphaFoldDB" id="A0A1Q3FDP5"/>
<name>A0A1Q3FDP5_CULTA</name>
<proteinExistence type="inferred from homology"/>
<comment type="similarity">
    <text evidence="2">Belongs to the glycosyl hydrolase 18 family. Chitinase class II subfamily.</text>
</comment>
<evidence type="ECO:0000256" key="9">
    <source>
        <dbReference type="ARBA" id="ARBA00023277"/>
    </source>
</evidence>
<feature type="signal peptide" evidence="12">
    <location>
        <begin position="1"/>
        <end position="24"/>
    </location>
</feature>
<evidence type="ECO:0000256" key="3">
    <source>
        <dbReference type="ARBA" id="ARBA00012729"/>
    </source>
</evidence>
<dbReference type="EMBL" id="GFDL01009447">
    <property type="protein sequence ID" value="JAV25598.1"/>
    <property type="molecule type" value="Transcribed_RNA"/>
</dbReference>
<protein>
    <recommendedName>
        <fullName evidence="3">chitinase</fullName>
        <ecNumber evidence="3">3.2.1.14</ecNumber>
    </recommendedName>
</protein>
<dbReference type="SMART" id="SM00636">
    <property type="entry name" value="Glyco_18"/>
    <property type="match status" value="1"/>
</dbReference>
<dbReference type="InterPro" id="IPR001223">
    <property type="entry name" value="Glyco_hydro18_cat"/>
</dbReference>
<keyword evidence="14" id="KW-0430">Lectin</keyword>
<evidence type="ECO:0000256" key="2">
    <source>
        <dbReference type="ARBA" id="ARBA00009121"/>
    </source>
</evidence>
<evidence type="ECO:0000256" key="10">
    <source>
        <dbReference type="ARBA" id="ARBA00023295"/>
    </source>
</evidence>
<evidence type="ECO:0000259" key="13">
    <source>
        <dbReference type="PROSITE" id="PS51910"/>
    </source>
</evidence>
<dbReference type="FunFam" id="3.20.20.80:FF:000144">
    <property type="entry name" value="Chitinase"/>
    <property type="match status" value="1"/>
</dbReference>
<evidence type="ECO:0000256" key="11">
    <source>
        <dbReference type="ARBA" id="ARBA00023326"/>
    </source>
</evidence>
<dbReference type="GO" id="GO:0030246">
    <property type="term" value="F:carbohydrate binding"/>
    <property type="evidence" value="ECO:0007669"/>
    <property type="project" value="UniProtKB-KW"/>
</dbReference>
<dbReference type="FunFam" id="3.10.50.10:FF:000004">
    <property type="entry name" value="Chitinase 5"/>
    <property type="match status" value="1"/>
</dbReference>
<keyword evidence="9" id="KW-0119">Carbohydrate metabolism</keyword>
<dbReference type="Pfam" id="PF00704">
    <property type="entry name" value="Glyco_hydro_18"/>
    <property type="match status" value="1"/>
</dbReference>